<dbReference type="InterPro" id="IPR036429">
    <property type="entry name" value="SpoA-like_sf"/>
</dbReference>
<evidence type="ECO:0000256" key="3">
    <source>
        <dbReference type="ARBA" id="ARBA00021897"/>
    </source>
</evidence>
<feature type="domain" description="Flagellar motor switch protein FliN-like C-terminal" evidence="9">
    <location>
        <begin position="38"/>
        <end position="106"/>
    </location>
</feature>
<comment type="subcellular location">
    <subcellularLocation>
        <location evidence="1">Cell membrane</location>
        <topology evidence="1">Peripheral membrane protein</topology>
        <orientation evidence="1">Cytoplasmic side</orientation>
    </subcellularLocation>
</comment>
<dbReference type="Proteomes" id="UP001595791">
    <property type="component" value="Unassembled WGS sequence"/>
</dbReference>
<keyword evidence="10" id="KW-0969">Cilium</keyword>
<dbReference type="PANTHER" id="PTHR43484:SF1">
    <property type="entry name" value="FLAGELLAR MOTOR SWITCH PROTEIN FLIN"/>
    <property type="match status" value="1"/>
</dbReference>
<dbReference type="InterPro" id="IPR051469">
    <property type="entry name" value="FliN/MopA/SpaO"/>
</dbReference>
<evidence type="ECO:0000256" key="7">
    <source>
        <dbReference type="ARBA" id="ARBA00023136"/>
    </source>
</evidence>
<dbReference type="Pfam" id="PF01052">
    <property type="entry name" value="FliMN_C"/>
    <property type="match status" value="1"/>
</dbReference>
<dbReference type="Gene3D" id="2.30.330.10">
    <property type="entry name" value="SpoA-like"/>
    <property type="match status" value="1"/>
</dbReference>
<dbReference type="InterPro" id="IPR001543">
    <property type="entry name" value="FliN-like_C"/>
</dbReference>
<evidence type="ECO:0000256" key="4">
    <source>
        <dbReference type="ARBA" id="ARBA00022475"/>
    </source>
</evidence>
<keyword evidence="5" id="KW-0145">Chemotaxis</keyword>
<keyword evidence="6" id="KW-0283">Flagellar rotation</keyword>
<evidence type="ECO:0000256" key="8">
    <source>
        <dbReference type="SAM" id="MobiDB-lite"/>
    </source>
</evidence>
<dbReference type="SUPFAM" id="SSF101801">
    <property type="entry name" value="Surface presentation of antigens (SPOA)"/>
    <property type="match status" value="1"/>
</dbReference>
<protein>
    <recommendedName>
        <fullName evidence="3">Flagellar motor switch protein FliN</fullName>
    </recommendedName>
</protein>
<evidence type="ECO:0000256" key="6">
    <source>
        <dbReference type="ARBA" id="ARBA00022779"/>
    </source>
</evidence>
<feature type="region of interest" description="Disordered" evidence="8">
    <location>
        <begin position="1"/>
        <end position="23"/>
    </location>
</feature>
<keyword evidence="10" id="KW-0966">Cell projection</keyword>
<evidence type="ECO:0000256" key="1">
    <source>
        <dbReference type="ARBA" id="ARBA00004413"/>
    </source>
</evidence>
<evidence type="ECO:0000313" key="10">
    <source>
        <dbReference type="EMBL" id="MFC4161865.1"/>
    </source>
</evidence>
<comment type="similarity">
    <text evidence="2">Belongs to the FliN/MopA/SpaO family.</text>
</comment>
<evidence type="ECO:0000313" key="11">
    <source>
        <dbReference type="Proteomes" id="UP001595791"/>
    </source>
</evidence>
<dbReference type="PANTHER" id="PTHR43484">
    <property type="match status" value="1"/>
</dbReference>
<comment type="caution">
    <text evidence="10">The sequence shown here is derived from an EMBL/GenBank/DDBJ whole genome shotgun (WGS) entry which is preliminary data.</text>
</comment>
<evidence type="ECO:0000259" key="9">
    <source>
        <dbReference type="Pfam" id="PF01052"/>
    </source>
</evidence>
<organism evidence="10 11">
    <name type="scientific">Chitinimonas lacunae</name>
    <dbReference type="NCBI Taxonomy" id="1963018"/>
    <lineage>
        <taxon>Bacteria</taxon>
        <taxon>Pseudomonadati</taxon>
        <taxon>Pseudomonadota</taxon>
        <taxon>Betaproteobacteria</taxon>
        <taxon>Neisseriales</taxon>
        <taxon>Chitinibacteraceae</taxon>
        <taxon>Chitinimonas</taxon>
    </lineage>
</organism>
<keyword evidence="4" id="KW-1003">Cell membrane</keyword>
<dbReference type="InterPro" id="IPR001172">
    <property type="entry name" value="FliN_T3SS_HrcQb"/>
</dbReference>
<keyword evidence="7" id="KW-0472">Membrane</keyword>
<dbReference type="RefSeq" id="WP_378168471.1">
    <property type="nucleotide sequence ID" value="NZ_JBHSBU010000002.1"/>
</dbReference>
<dbReference type="EMBL" id="JBHSBU010000002">
    <property type="protein sequence ID" value="MFC4161865.1"/>
    <property type="molecule type" value="Genomic_DNA"/>
</dbReference>
<name>A0ABV8MWV5_9NEIS</name>
<evidence type="ECO:0000256" key="2">
    <source>
        <dbReference type="ARBA" id="ARBA00009226"/>
    </source>
</evidence>
<accession>A0ABV8MWV5</accession>
<gene>
    <name evidence="10" type="ORF">ACFOW7_21225</name>
</gene>
<dbReference type="PRINTS" id="PR00956">
    <property type="entry name" value="FLGMOTORFLIN"/>
</dbReference>
<reference evidence="11" key="1">
    <citation type="journal article" date="2019" name="Int. J. Syst. Evol. Microbiol.">
        <title>The Global Catalogue of Microorganisms (GCM) 10K type strain sequencing project: providing services to taxonomists for standard genome sequencing and annotation.</title>
        <authorList>
            <consortium name="The Broad Institute Genomics Platform"/>
            <consortium name="The Broad Institute Genome Sequencing Center for Infectious Disease"/>
            <person name="Wu L."/>
            <person name="Ma J."/>
        </authorList>
    </citation>
    <scope>NUCLEOTIDE SEQUENCE [LARGE SCALE GENOMIC DNA]</scope>
    <source>
        <strain evidence="11">LMG 29894</strain>
    </source>
</reference>
<sequence length="111" mass="11819">MSNPKDRQPAAPQLIDLPELPASAGRGDSLLGGNLDVIRNVQIRLTVQVGEVQTTVGDLMALRNDSVLKLDRLVDEPVDVLLDGAVIARGQLVAVGDDFGVRITELPKLGK</sequence>
<proteinExistence type="inferred from homology"/>
<evidence type="ECO:0000256" key="5">
    <source>
        <dbReference type="ARBA" id="ARBA00022500"/>
    </source>
</evidence>
<keyword evidence="11" id="KW-1185">Reference proteome</keyword>
<keyword evidence="10" id="KW-0282">Flagellum</keyword>